<dbReference type="AlphaFoldDB" id="F0XD72"/>
<dbReference type="InterPro" id="IPR011095">
    <property type="entry name" value="Dala_Dala_lig_C"/>
</dbReference>
<dbReference type="OrthoDB" id="422362at2759"/>
<proteinExistence type="inferred from homology"/>
<name>F0XD72_GROCL</name>
<evidence type="ECO:0000313" key="6">
    <source>
        <dbReference type="Proteomes" id="UP000007796"/>
    </source>
</evidence>
<dbReference type="RefSeq" id="XP_014173247.1">
    <property type="nucleotide sequence ID" value="XM_014317772.1"/>
</dbReference>
<sequence>MPLLADGPVRVAVLYQALEPPIINGEKKPMKPGGYQDSGADIAFALQGSEGIDVVTPRDDPDPADHHGWAFPDTEEGILEALSRGATHVWANTVLFASHPLQTSAAIGAYQDRVRVIGQGPLAVERYDDKDYINRLLRGLGGFTLPRSWSLSATTDPAAVHELPGIAYSVVGKPARGRGSYGVKVCHTADELQDHVRELQSETMHVLIEQFLAGEEVTVTVMPPAVAGKTDYWALPVVTRFDHEDGIAPSNGSVAVSTNSRAVSDSDKDPLYRALMRECEAVARALGTTAPIRVDARRHRDAASSKFALLDVNTKPNMTGPGRPGRDDQACLTLLAAEALGWEYRELLERILRTASVLRDLRQVVPK</sequence>
<keyword evidence="3" id="KW-0067">ATP-binding</keyword>
<evidence type="ECO:0000256" key="1">
    <source>
        <dbReference type="ARBA" id="ARBA00010871"/>
    </source>
</evidence>
<evidence type="ECO:0000313" key="5">
    <source>
        <dbReference type="EMBL" id="EFX03765.1"/>
    </source>
</evidence>
<dbReference type="InterPro" id="IPR011761">
    <property type="entry name" value="ATP-grasp"/>
</dbReference>
<dbReference type="Gene3D" id="3.30.1490.20">
    <property type="entry name" value="ATP-grasp fold, A domain"/>
    <property type="match status" value="1"/>
</dbReference>
<dbReference type="EMBL" id="GL629765">
    <property type="protein sequence ID" value="EFX03765.1"/>
    <property type="molecule type" value="Genomic_DNA"/>
</dbReference>
<dbReference type="InParanoid" id="F0XD72"/>
<keyword evidence="2 5" id="KW-0436">Ligase</keyword>
<dbReference type="SUPFAM" id="SSF56059">
    <property type="entry name" value="Glutathione synthetase ATP-binding domain-like"/>
    <property type="match status" value="1"/>
</dbReference>
<evidence type="ECO:0000256" key="2">
    <source>
        <dbReference type="ARBA" id="ARBA00022598"/>
    </source>
</evidence>
<dbReference type="Proteomes" id="UP000007796">
    <property type="component" value="Unassembled WGS sequence"/>
</dbReference>
<dbReference type="GeneID" id="25980417"/>
<feature type="domain" description="ATP-grasp" evidence="4">
    <location>
        <begin position="135"/>
        <end position="353"/>
    </location>
</feature>
<reference evidence="5 6" key="1">
    <citation type="journal article" date="2011" name="Proc. Natl. Acad. Sci. U.S.A.">
        <title>Genome and transcriptome analyses of the mountain pine beetle-fungal symbiont Grosmannia clavigera, a lodgepole pine pathogen.</title>
        <authorList>
            <person name="DiGuistini S."/>
            <person name="Wang Y."/>
            <person name="Liao N.Y."/>
            <person name="Taylor G."/>
            <person name="Tanguay P."/>
            <person name="Feau N."/>
            <person name="Henrissat B."/>
            <person name="Chan S.K."/>
            <person name="Hesse-Orce U."/>
            <person name="Alamouti S.M."/>
            <person name="Tsui C.K.M."/>
            <person name="Docking R.T."/>
            <person name="Levasseur A."/>
            <person name="Haridas S."/>
            <person name="Robertson G."/>
            <person name="Birol I."/>
            <person name="Holt R.A."/>
            <person name="Marra M.A."/>
            <person name="Hamelin R.C."/>
            <person name="Hirst M."/>
            <person name="Jones S.J.M."/>
            <person name="Bohlmann J."/>
            <person name="Breuil C."/>
        </authorList>
    </citation>
    <scope>NUCLEOTIDE SEQUENCE [LARGE SCALE GENOMIC DNA]</scope>
    <source>
        <strain evidence="6">kw1407 / UAMH 11150</strain>
    </source>
</reference>
<dbReference type="STRING" id="655863.F0XD72"/>
<protein>
    <submittedName>
        <fullName evidence="5">D-alanine ligase</fullName>
    </submittedName>
</protein>
<dbReference type="eggNOG" id="ENOG502QPTY">
    <property type="taxonomic scope" value="Eukaryota"/>
</dbReference>
<dbReference type="PANTHER" id="PTHR23132">
    <property type="entry name" value="D-ALANINE--D-ALANINE LIGASE"/>
    <property type="match status" value="1"/>
</dbReference>
<dbReference type="Pfam" id="PF07478">
    <property type="entry name" value="Dala_Dala_lig_C"/>
    <property type="match status" value="1"/>
</dbReference>
<keyword evidence="6" id="KW-1185">Reference proteome</keyword>
<dbReference type="GO" id="GO:0046872">
    <property type="term" value="F:metal ion binding"/>
    <property type="evidence" value="ECO:0007669"/>
    <property type="project" value="InterPro"/>
</dbReference>
<comment type="similarity">
    <text evidence="1">Belongs to the D-alanine--D-alanine ligase family.</text>
</comment>
<dbReference type="Gene3D" id="3.30.470.20">
    <property type="entry name" value="ATP-grasp fold, B domain"/>
    <property type="match status" value="1"/>
</dbReference>
<keyword evidence="3" id="KW-0547">Nucleotide-binding</keyword>
<dbReference type="PROSITE" id="PS50975">
    <property type="entry name" value="ATP_GRASP"/>
    <property type="match status" value="1"/>
</dbReference>
<dbReference type="PANTHER" id="PTHR23132:SF23">
    <property type="entry name" value="D-ALANINE--D-ALANINE LIGASE B"/>
    <property type="match status" value="1"/>
</dbReference>
<dbReference type="InterPro" id="IPR013815">
    <property type="entry name" value="ATP_grasp_subdomain_1"/>
</dbReference>
<accession>F0XD72</accession>
<evidence type="ECO:0000256" key="3">
    <source>
        <dbReference type="PROSITE-ProRule" id="PRU00409"/>
    </source>
</evidence>
<dbReference type="GO" id="GO:0005524">
    <property type="term" value="F:ATP binding"/>
    <property type="evidence" value="ECO:0007669"/>
    <property type="project" value="UniProtKB-UniRule"/>
</dbReference>
<dbReference type="GO" id="GO:0008716">
    <property type="term" value="F:D-alanine-D-alanine ligase activity"/>
    <property type="evidence" value="ECO:0007669"/>
    <property type="project" value="InterPro"/>
</dbReference>
<evidence type="ECO:0000259" key="4">
    <source>
        <dbReference type="PROSITE" id="PS50975"/>
    </source>
</evidence>
<gene>
    <name evidence="5" type="ORF">CMQ_693</name>
</gene>
<dbReference type="HOGENOM" id="CLU_784577_0_0_1"/>
<organism evidence="6">
    <name type="scientific">Grosmannia clavigera (strain kw1407 / UAMH 11150)</name>
    <name type="common">Blue stain fungus</name>
    <name type="synonym">Graphiocladiella clavigera</name>
    <dbReference type="NCBI Taxonomy" id="655863"/>
    <lineage>
        <taxon>Eukaryota</taxon>
        <taxon>Fungi</taxon>
        <taxon>Dikarya</taxon>
        <taxon>Ascomycota</taxon>
        <taxon>Pezizomycotina</taxon>
        <taxon>Sordariomycetes</taxon>
        <taxon>Sordariomycetidae</taxon>
        <taxon>Ophiostomatales</taxon>
        <taxon>Ophiostomataceae</taxon>
        <taxon>Leptographium</taxon>
    </lineage>
</organism>